<accession>A0A091KKL0</accession>
<evidence type="ECO:0000256" key="1">
    <source>
        <dbReference type="ARBA" id="ARBA00004613"/>
    </source>
</evidence>
<comment type="subcellular location">
    <subcellularLocation>
        <location evidence="1">Secreted</location>
    </subcellularLocation>
</comment>
<evidence type="ECO:0000256" key="3">
    <source>
        <dbReference type="ARBA" id="ARBA00022525"/>
    </source>
</evidence>
<protein>
    <submittedName>
        <fullName evidence="5">Beta-microseminoprotein</fullName>
    </submittedName>
</protein>
<keyword evidence="3" id="KW-0964">Secreted</keyword>
<dbReference type="EMBL" id="KK748802">
    <property type="protein sequence ID" value="KFP41114.1"/>
    <property type="molecule type" value="Genomic_DNA"/>
</dbReference>
<evidence type="ECO:0000256" key="4">
    <source>
        <dbReference type="ARBA" id="ARBA00023157"/>
    </source>
</evidence>
<evidence type="ECO:0000256" key="2">
    <source>
        <dbReference type="ARBA" id="ARBA00010352"/>
    </source>
</evidence>
<feature type="non-terminal residue" evidence="5">
    <location>
        <position position="1"/>
    </location>
</feature>
<organism evidence="5 6">
    <name type="scientific">Chlamydotis macqueenii</name>
    <name type="common">Macqueen's bustard</name>
    <dbReference type="NCBI Taxonomy" id="187382"/>
    <lineage>
        <taxon>Eukaryota</taxon>
        <taxon>Metazoa</taxon>
        <taxon>Chordata</taxon>
        <taxon>Craniata</taxon>
        <taxon>Vertebrata</taxon>
        <taxon>Euteleostomi</taxon>
        <taxon>Archelosauria</taxon>
        <taxon>Archosauria</taxon>
        <taxon>Dinosauria</taxon>
        <taxon>Saurischia</taxon>
        <taxon>Theropoda</taxon>
        <taxon>Coelurosauria</taxon>
        <taxon>Aves</taxon>
        <taxon>Neognathae</taxon>
        <taxon>Neoaves</taxon>
        <taxon>Otidimorphae</taxon>
        <taxon>Otidiformes</taxon>
        <taxon>Otididae</taxon>
        <taxon>Chlamydotis</taxon>
    </lineage>
</organism>
<feature type="non-terminal residue" evidence="5">
    <location>
        <position position="78"/>
    </location>
</feature>
<dbReference type="Gene3D" id="2.10.70.10">
    <property type="entry name" value="Complement Module, domain 1"/>
    <property type="match status" value="1"/>
</dbReference>
<keyword evidence="6" id="KW-1185">Reference proteome</keyword>
<comment type="similarity">
    <text evidence="2">Belongs to the beta-microseminoprotein family.</text>
</comment>
<dbReference type="Gene3D" id="2.20.25.590">
    <property type="match status" value="1"/>
</dbReference>
<keyword evidence="4" id="KW-1015">Disulfide bond</keyword>
<dbReference type="AlphaFoldDB" id="A0A091KKL0"/>
<dbReference type="Proteomes" id="UP000053330">
    <property type="component" value="Unassembled WGS sequence"/>
</dbReference>
<proteinExistence type="inferred from homology"/>
<dbReference type="PANTHER" id="PTHR10500:SF7">
    <property type="entry name" value="BETA-MICROSEMINOPROTEIN"/>
    <property type="match status" value="1"/>
</dbReference>
<dbReference type="GO" id="GO:0005576">
    <property type="term" value="C:extracellular region"/>
    <property type="evidence" value="ECO:0007669"/>
    <property type="project" value="UniProtKB-SubCell"/>
</dbReference>
<dbReference type="InterPro" id="IPR008735">
    <property type="entry name" value="PSP94"/>
</dbReference>
<name>A0A091KKL0_9AVES</name>
<sequence length="78" mass="8972">CHDSEGVLHEFDSHWRTDDCFDCSCTRSGIDCCTRRVQSSIGYDEEKCVSIFNKETCTYIVVNKDDQSKECAIHEWVG</sequence>
<dbReference type="Pfam" id="PF05825">
    <property type="entry name" value="PSP94"/>
    <property type="match status" value="1"/>
</dbReference>
<gene>
    <name evidence="5" type="ORF">N324_12434</name>
</gene>
<dbReference type="PANTHER" id="PTHR10500">
    <property type="entry name" value="BETA-MICROSEMINOPROTEIN"/>
    <property type="match status" value="1"/>
</dbReference>
<evidence type="ECO:0000313" key="5">
    <source>
        <dbReference type="EMBL" id="KFP41114.1"/>
    </source>
</evidence>
<evidence type="ECO:0000313" key="6">
    <source>
        <dbReference type="Proteomes" id="UP000053330"/>
    </source>
</evidence>
<reference evidence="5 6" key="1">
    <citation type="submission" date="2014-04" db="EMBL/GenBank/DDBJ databases">
        <title>Genome evolution of avian class.</title>
        <authorList>
            <person name="Zhang G."/>
            <person name="Li C."/>
        </authorList>
    </citation>
    <scope>NUCLEOTIDE SEQUENCE [LARGE SCALE GENOMIC DNA]</scope>
    <source>
        <strain evidence="5">BGI_N324</strain>
    </source>
</reference>